<evidence type="ECO:0000313" key="2">
    <source>
        <dbReference type="Proteomes" id="UP001293791"/>
    </source>
</evidence>
<proteinExistence type="predicted"/>
<sequence length="80" mass="9528">MLNFNSKVTTLLALILFAYMLYTEHYGKSDIPSDTYEWGGMSNNKKLNAKYKVEFPRDKDRLEYNPLEKILFFFYGDKIK</sequence>
<dbReference type="RefSeq" id="WP_322497471.1">
    <property type="nucleotide sequence ID" value="NZ_JARGYT010000013.1"/>
</dbReference>
<accession>A0ABU5L7U7</accession>
<keyword evidence="2" id="KW-1185">Reference proteome</keyword>
<gene>
    <name evidence="1" type="ORF">Cyrtocomes_00340</name>
</gene>
<protein>
    <submittedName>
        <fullName evidence="1">Uncharacterized protein</fullName>
    </submittedName>
</protein>
<dbReference type="Proteomes" id="UP001293791">
    <property type="component" value="Unassembled WGS sequence"/>
</dbReference>
<dbReference type="EMBL" id="JARGYT010000013">
    <property type="protein sequence ID" value="MDZ5761975.1"/>
    <property type="molecule type" value="Genomic_DNA"/>
</dbReference>
<comment type="caution">
    <text evidence="1">The sequence shown here is derived from an EMBL/GenBank/DDBJ whole genome shotgun (WGS) entry which is preliminary data.</text>
</comment>
<evidence type="ECO:0000313" key="1">
    <source>
        <dbReference type="EMBL" id="MDZ5761975.1"/>
    </source>
</evidence>
<reference evidence="1 2" key="1">
    <citation type="submission" date="2023-02" db="EMBL/GenBank/DDBJ databases">
        <title>Host association and intracellularity evolved multiple times independently in the Rickettsiales.</title>
        <authorList>
            <person name="Castelli M."/>
            <person name="Nardi T."/>
            <person name="Gammuto L."/>
            <person name="Bellinzona G."/>
            <person name="Sabaneyeva E."/>
            <person name="Potekhin A."/>
            <person name="Serra V."/>
            <person name="Petroni G."/>
            <person name="Sassera D."/>
        </authorList>
    </citation>
    <scope>NUCLEOTIDE SEQUENCE [LARGE SCALE GENOMIC DNA]</scope>
    <source>
        <strain evidence="1 2">BOD18</strain>
    </source>
</reference>
<name>A0ABU5L7U7_9RICK</name>
<organism evidence="1 2">
    <name type="scientific">Candidatus Cyrtobacter comes</name>
    <dbReference type="NCBI Taxonomy" id="675776"/>
    <lineage>
        <taxon>Bacteria</taxon>
        <taxon>Pseudomonadati</taxon>
        <taxon>Pseudomonadota</taxon>
        <taxon>Alphaproteobacteria</taxon>
        <taxon>Rickettsiales</taxon>
        <taxon>Candidatus Midichloriaceae</taxon>
        <taxon>Candidatus Cyrtobacter</taxon>
    </lineage>
</organism>